<dbReference type="InterPro" id="IPR039697">
    <property type="entry name" value="Alcohol_dehydrogenase_Fe"/>
</dbReference>
<evidence type="ECO:0000256" key="5">
    <source>
        <dbReference type="ARBA" id="ARBA00022946"/>
    </source>
</evidence>
<reference evidence="14" key="1">
    <citation type="submission" date="2018-01" db="EMBL/GenBank/DDBJ databases">
        <authorList>
            <person name="Alioto T."/>
            <person name="Alioto T."/>
        </authorList>
    </citation>
    <scope>NUCLEOTIDE SEQUENCE [LARGE SCALE GENOMIC DNA]</scope>
</reference>
<evidence type="ECO:0000259" key="11">
    <source>
        <dbReference type="Pfam" id="PF00465"/>
    </source>
</evidence>
<dbReference type="Pfam" id="PF25137">
    <property type="entry name" value="ADH_Fe_C"/>
    <property type="match status" value="1"/>
</dbReference>
<comment type="function">
    <text evidence="8">Catalyzes the cofactor-independent reversible oxidation of gamma-hydroxybutyrate (GHB) to succinic semialdehyde (SSA) coupled to reduction of 2-ketoglutarate (2-KG) to D-2-hydroxyglutarate (D-2-HG). L-3-hydroxybutyrate (L-3-OHB) is also a substrate for HOT when using 2-KG as hydrogen acceptor, resulting in the formation of D-2-HG.</text>
</comment>
<proteinExistence type="inferred from homology"/>
<keyword evidence="7" id="KW-0496">Mitochondrion</keyword>
<evidence type="ECO:0000256" key="3">
    <source>
        <dbReference type="ARBA" id="ARBA00010005"/>
    </source>
</evidence>
<evidence type="ECO:0000256" key="9">
    <source>
        <dbReference type="ARBA" id="ARBA00049496"/>
    </source>
</evidence>
<gene>
    <name evidence="13" type="ORF">DGUA_6G002810</name>
</gene>
<dbReference type="FunFam" id="1.20.1090.10:FF:000003">
    <property type="entry name" value="Probable hydroxyacid-oxoacid transhydrogenase, mitochondrial"/>
    <property type="match status" value="1"/>
</dbReference>
<dbReference type="SUPFAM" id="SSF56796">
    <property type="entry name" value="Dehydroquinate synthase-like"/>
    <property type="match status" value="1"/>
</dbReference>
<dbReference type="Gene3D" id="1.20.1090.10">
    <property type="entry name" value="Dehydroquinate synthase-like - alpha domain"/>
    <property type="match status" value="1"/>
</dbReference>
<dbReference type="EC" id="1.1.99.24" evidence="4"/>
<evidence type="ECO:0000259" key="12">
    <source>
        <dbReference type="Pfam" id="PF25137"/>
    </source>
</evidence>
<evidence type="ECO:0000256" key="10">
    <source>
        <dbReference type="ARBA" id="ARBA00070550"/>
    </source>
</evidence>
<protein>
    <recommendedName>
        <fullName evidence="10">Probable hydroxyacid-oxoacid transhydrogenase, mitochondrial</fullName>
        <ecNumber evidence="4">1.1.99.24</ecNumber>
    </recommendedName>
</protein>
<dbReference type="FunFam" id="3.40.50.1970:FF:000010">
    <property type="entry name" value="Probable hydroxyacid-oxoacid transhydrogenase, mitochondrial"/>
    <property type="match status" value="1"/>
</dbReference>
<sequence>MSRKNVLNLINTIVSNSCKCPAHSHNYGSAAATGIQTGQKEYAFEMSASTVRFGPGVSVEVGADLRNLGAKKVCLVTDKNVAKLPSVKVALDSLSRHGINYEVYDETRVEPTDGSFWHAAEYARQNEFDAFLAIGGGSVMDTAKAANLFSSDRDAEFLDYVNSPIGKGKEISVKLKPLIAMPTTSGTGSETTGVAIFDYKRLHAKTGISSKYLKPTLAIIDPLHTLSQPERVMAFAGFDVFCHALESFTAVDYRERGPAPSDPSLRPTYQGRNPISDVWARFALETIRKNFIDAIYQPDNLEARSQMHLASTMAGVGFGNAGVHLCHGLSYPISGNVRDYKPAGYLADHALIPHGLSVVISAPAVFEFTAAACPDRHLEAAKLLGGKADGVKAADAGRLLADTVRGFMQRAGIENGLRELGFSSSDVPNLVAGTLPQERITKLAPRAQTHENLAQLFENSMVAY</sequence>
<evidence type="ECO:0000313" key="13">
    <source>
        <dbReference type="EMBL" id="SPP75082.1"/>
    </source>
</evidence>
<dbReference type="InterPro" id="IPR042157">
    <property type="entry name" value="HOT"/>
</dbReference>
<dbReference type="GO" id="GO:0004022">
    <property type="term" value="F:alcohol dehydrogenase (NAD+) activity"/>
    <property type="evidence" value="ECO:0007669"/>
    <property type="project" value="InterPro"/>
</dbReference>
<feature type="domain" description="Alcohol dehydrogenase iron-type/glycerol dehydrogenase GldA" evidence="11">
    <location>
        <begin position="49"/>
        <end position="222"/>
    </location>
</feature>
<comment type="subcellular location">
    <subcellularLocation>
        <location evidence="2">Mitochondrion</location>
    </subcellularLocation>
</comment>
<dbReference type="PANTHER" id="PTHR11496">
    <property type="entry name" value="ALCOHOL DEHYDROGENASE"/>
    <property type="match status" value="1"/>
</dbReference>
<comment type="catalytic activity">
    <reaction evidence="9">
        <text>4-hydroxybutanoate + 2-oxoglutarate = (R)-2-hydroxyglutarate + succinate semialdehyde</text>
        <dbReference type="Rhea" id="RHEA:24734"/>
        <dbReference type="ChEBI" id="CHEBI:15801"/>
        <dbReference type="ChEBI" id="CHEBI:16724"/>
        <dbReference type="ChEBI" id="CHEBI:16810"/>
        <dbReference type="ChEBI" id="CHEBI:57706"/>
        <dbReference type="EC" id="1.1.99.24"/>
    </reaction>
</comment>
<dbReference type="OMA" id="NLMGAGC"/>
<dbReference type="Gene3D" id="3.40.50.1970">
    <property type="match status" value="1"/>
</dbReference>
<dbReference type="PANTHER" id="PTHR11496:SF83">
    <property type="entry name" value="HYDROXYACID-OXOACID TRANSHYDROGENASE, MITOCHONDRIAL"/>
    <property type="match status" value="1"/>
</dbReference>
<comment type="catalytic activity">
    <reaction evidence="1">
        <text>(S)-3-hydroxybutanoate + 2-oxoglutarate = (R)-2-hydroxyglutarate + acetoacetate</text>
        <dbReference type="Rhea" id="RHEA:23048"/>
        <dbReference type="ChEBI" id="CHEBI:11047"/>
        <dbReference type="ChEBI" id="CHEBI:13705"/>
        <dbReference type="ChEBI" id="CHEBI:15801"/>
        <dbReference type="ChEBI" id="CHEBI:16810"/>
        <dbReference type="EC" id="1.1.99.24"/>
    </reaction>
</comment>
<evidence type="ECO:0000256" key="1">
    <source>
        <dbReference type="ARBA" id="ARBA00000813"/>
    </source>
</evidence>
<dbReference type="AlphaFoldDB" id="A0A3B0J5U8"/>
<evidence type="ECO:0000256" key="2">
    <source>
        <dbReference type="ARBA" id="ARBA00004173"/>
    </source>
</evidence>
<evidence type="ECO:0000313" key="14">
    <source>
        <dbReference type="Proteomes" id="UP000268350"/>
    </source>
</evidence>
<organism evidence="13 14">
    <name type="scientific">Drosophila guanche</name>
    <name type="common">Fruit fly</name>
    <dbReference type="NCBI Taxonomy" id="7266"/>
    <lineage>
        <taxon>Eukaryota</taxon>
        <taxon>Metazoa</taxon>
        <taxon>Ecdysozoa</taxon>
        <taxon>Arthropoda</taxon>
        <taxon>Hexapoda</taxon>
        <taxon>Insecta</taxon>
        <taxon>Pterygota</taxon>
        <taxon>Neoptera</taxon>
        <taxon>Endopterygota</taxon>
        <taxon>Diptera</taxon>
        <taxon>Brachycera</taxon>
        <taxon>Muscomorpha</taxon>
        <taxon>Ephydroidea</taxon>
        <taxon>Drosophilidae</taxon>
        <taxon>Drosophila</taxon>
        <taxon>Sophophora</taxon>
    </lineage>
</organism>
<keyword evidence="5" id="KW-0809">Transit peptide</keyword>
<dbReference type="OrthoDB" id="339764at2759"/>
<keyword evidence="14" id="KW-1185">Reference proteome</keyword>
<keyword evidence="6" id="KW-0560">Oxidoreductase</keyword>
<dbReference type="STRING" id="7266.A0A3B0J5U8"/>
<evidence type="ECO:0000256" key="8">
    <source>
        <dbReference type="ARBA" id="ARBA00024921"/>
    </source>
</evidence>
<dbReference type="InterPro" id="IPR056798">
    <property type="entry name" value="ADH_Fe_C"/>
</dbReference>
<comment type="similarity">
    <text evidence="3">Belongs to the iron-containing alcohol dehydrogenase family. Hydroxyacid-oxoacid transhydrogenase subfamily.</text>
</comment>
<dbReference type="Pfam" id="PF00465">
    <property type="entry name" value="Fe-ADH"/>
    <property type="match status" value="1"/>
</dbReference>
<dbReference type="GO" id="GO:0046872">
    <property type="term" value="F:metal ion binding"/>
    <property type="evidence" value="ECO:0007669"/>
    <property type="project" value="InterPro"/>
</dbReference>
<evidence type="ECO:0000256" key="6">
    <source>
        <dbReference type="ARBA" id="ARBA00023002"/>
    </source>
</evidence>
<feature type="domain" description="Fe-containing alcohol dehydrogenase-like C-terminal" evidence="12">
    <location>
        <begin position="273"/>
        <end position="460"/>
    </location>
</feature>
<evidence type="ECO:0000256" key="4">
    <source>
        <dbReference type="ARBA" id="ARBA00013182"/>
    </source>
</evidence>
<name>A0A3B0J5U8_DROGU</name>
<dbReference type="GO" id="GO:0005739">
    <property type="term" value="C:mitochondrion"/>
    <property type="evidence" value="ECO:0007669"/>
    <property type="project" value="UniProtKB-SubCell"/>
</dbReference>
<evidence type="ECO:0000256" key="7">
    <source>
        <dbReference type="ARBA" id="ARBA00023128"/>
    </source>
</evidence>
<dbReference type="CDD" id="cd08190">
    <property type="entry name" value="HOT"/>
    <property type="match status" value="1"/>
</dbReference>
<accession>A0A3B0J5U8</accession>
<dbReference type="InterPro" id="IPR001670">
    <property type="entry name" value="ADH_Fe/GldA"/>
</dbReference>
<dbReference type="Proteomes" id="UP000268350">
    <property type="component" value="Unassembled WGS sequence"/>
</dbReference>
<dbReference type="EMBL" id="OUUW01000001">
    <property type="protein sequence ID" value="SPP75082.1"/>
    <property type="molecule type" value="Genomic_DNA"/>
</dbReference>
<dbReference type="GO" id="GO:0047988">
    <property type="term" value="F:hydroxyacid-oxoacid transhydrogenase activity"/>
    <property type="evidence" value="ECO:0007669"/>
    <property type="project" value="UniProtKB-EC"/>
</dbReference>